<proteinExistence type="predicted"/>
<dbReference type="Proteomes" id="UP001642540">
    <property type="component" value="Unassembled WGS sequence"/>
</dbReference>
<comment type="caution">
    <text evidence="3">The sequence shown here is derived from an EMBL/GenBank/DDBJ whole genome shotgun (WGS) entry which is preliminary data.</text>
</comment>
<feature type="transmembrane region" description="Helical" evidence="1">
    <location>
        <begin position="39"/>
        <end position="59"/>
    </location>
</feature>
<keyword evidence="1" id="KW-1133">Transmembrane helix</keyword>
<feature type="signal peptide" evidence="2">
    <location>
        <begin position="1"/>
        <end position="20"/>
    </location>
</feature>
<keyword evidence="1" id="KW-0472">Membrane</keyword>
<reference evidence="3 4" key="1">
    <citation type="submission" date="2024-08" db="EMBL/GenBank/DDBJ databases">
        <authorList>
            <person name="Cucini C."/>
            <person name="Frati F."/>
        </authorList>
    </citation>
    <scope>NUCLEOTIDE SEQUENCE [LARGE SCALE GENOMIC DNA]</scope>
</reference>
<keyword evidence="1" id="KW-0812">Transmembrane</keyword>
<evidence type="ECO:0000313" key="4">
    <source>
        <dbReference type="Proteomes" id="UP001642540"/>
    </source>
</evidence>
<feature type="chain" id="PRO_5045273723" evidence="2">
    <location>
        <begin position="21"/>
        <end position="118"/>
    </location>
</feature>
<organism evidence="3 4">
    <name type="scientific">Orchesella dallaii</name>
    <dbReference type="NCBI Taxonomy" id="48710"/>
    <lineage>
        <taxon>Eukaryota</taxon>
        <taxon>Metazoa</taxon>
        <taxon>Ecdysozoa</taxon>
        <taxon>Arthropoda</taxon>
        <taxon>Hexapoda</taxon>
        <taxon>Collembola</taxon>
        <taxon>Entomobryomorpha</taxon>
        <taxon>Entomobryoidea</taxon>
        <taxon>Orchesellidae</taxon>
        <taxon>Orchesellinae</taxon>
        <taxon>Orchesella</taxon>
    </lineage>
</organism>
<dbReference type="EMBL" id="CAXLJM020000004">
    <property type="protein sequence ID" value="CAL8069176.1"/>
    <property type="molecule type" value="Genomic_DNA"/>
</dbReference>
<keyword evidence="4" id="KW-1185">Reference proteome</keyword>
<gene>
    <name evidence="3" type="ORF">ODALV1_LOCUS634</name>
</gene>
<keyword evidence="2" id="KW-0732">Signal</keyword>
<protein>
    <submittedName>
        <fullName evidence="3">Uncharacterized protein</fullName>
    </submittedName>
</protein>
<evidence type="ECO:0000256" key="2">
    <source>
        <dbReference type="SAM" id="SignalP"/>
    </source>
</evidence>
<evidence type="ECO:0000313" key="3">
    <source>
        <dbReference type="EMBL" id="CAL8069176.1"/>
    </source>
</evidence>
<evidence type="ECO:0000256" key="1">
    <source>
        <dbReference type="SAM" id="Phobius"/>
    </source>
</evidence>
<accession>A0ABP1PJ95</accession>
<sequence>MNCKLYVTLLILQQELLVLGSENVMMSPRNNREHENSKAILLALKVVTGIVAFKLLIYLDKLLFKVFLHSAAEQSQIENNTGEKRAAILYKEQQRHMTYEQQQQHDPMDLLYGSARYF</sequence>
<name>A0ABP1PJ95_9HEXA</name>